<dbReference type="PANTHER" id="PTHR37825">
    <property type="entry name" value="TRNA(MET) CYTIDINE ACETATE LIGASE"/>
    <property type="match status" value="1"/>
</dbReference>
<evidence type="ECO:0000313" key="6">
    <source>
        <dbReference type="EMBL" id="RDX02329.1"/>
    </source>
</evidence>
<feature type="binding site" evidence="5">
    <location>
        <position position="101"/>
    </location>
    <ligand>
        <name>ATP</name>
        <dbReference type="ChEBI" id="CHEBI:30616"/>
    </ligand>
</feature>
<keyword evidence="5" id="KW-0694">RNA-binding</keyword>
<reference evidence="7" key="1">
    <citation type="submission" date="2015-04" db="EMBL/GenBank/DDBJ databases">
        <authorList>
            <person name="Schardt J."/>
            <person name="Mueller-Herbst S."/>
            <person name="Scherer S."/>
            <person name="Huptas C."/>
        </authorList>
    </citation>
    <scope>NUCLEOTIDE SEQUENCE [LARGE SCALE GENOMIC DNA]</scope>
    <source>
        <strain evidence="7">Kiel-L1</strain>
    </source>
</reference>
<sequence>MRATGIIVEYNPLHNGHLYHLQEARKQTKADIIIAIMSGSFVQRGEPAIISKELRTKWALEAGCDLVFELPVRFAVQQADIFASAAVQLLKDLKTDALFFGSENGDAAQFRTTAKLASSSLFEETLRQTLTEKKLSYGEAYTETLASFTNELDVTKPNNILGLHYALANEKQKANLELYSLKRTNDYHSTDANSNDFASATALRKLLLENSLPAIKKKVPDFVYASLENYQAPLLSFSSTYPYLRYRLLSDRNESLTAINSVTEGIENRLRRAALEETAENFLRATVTKRYSAARIRRTAMQILLQFQKTDQPENYLRLLGMTKQGQAYLSTIKKELSLPLVSTPSKVSQELIQYDIQASRFYHLLEGNSAQLNAEFSARPLLYF</sequence>
<protein>
    <recommendedName>
        <fullName evidence="5">tRNA(Met) cytidine acetate ligase</fullName>
        <ecNumber evidence="5">6.3.4.-</ecNumber>
    </recommendedName>
</protein>
<keyword evidence="3 5" id="KW-0547">Nucleotide-binding</keyword>
<comment type="caution">
    <text evidence="5">Lacks conserved residue(s) required for the propagation of feature annotation.</text>
</comment>
<dbReference type="InterPro" id="IPR008513">
    <property type="entry name" value="tRNA(Met)_cyd_acetate_ligase"/>
</dbReference>
<keyword evidence="2 5" id="KW-0819">tRNA processing</keyword>
<evidence type="ECO:0000256" key="2">
    <source>
        <dbReference type="ARBA" id="ARBA00022694"/>
    </source>
</evidence>
<keyword evidence="4 5" id="KW-0067">ATP-binding</keyword>
<keyword evidence="7" id="KW-1185">Reference proteome</keyword>
<dbReference type="GO" id="GO:0000049">
    <property type="term" value="F:tRNA binding"/>
    <property type="evidence" value="ECO:0007669"/>
    <property type="project" value="UniProtKB-KW"/>
</dbReference>
<keyword evidence="5" id="KW-0963">Cytoplasm</keyword>
<dbReference type="GO" id="GO:0005737">
    <property type="term" value="C:cytoplasm"/>
    <property type="evidence" value="ECO:0007669"/>
    <property type="project" value="UniProtKB-SubCell"/>
</dbReference>
<evidence type="ECO:0000256" key="1">
    <source>
        <dbReference type="ARBA" id="ARBA00022598"/>
    </source>
</evidence>
<dbReference type="AlphaFoldDB" id="A0A3D8TU43"/>
<keyword evidence="5" id="KW-0820">tRNA-binding</keyword>
<organism evidence="6 7">
    <name type="scientific">Listeria kieliensis</name>
    <dbReference type="NCBI Taxonomy" id="1621700"/>
    <lineage>
        <taxon>Bacteria</taxon>
        <taxon>Bacillati</taxon>
        <taxon>Bacillota</taxon>
        <taxon>Bacilli</taxon>
        <taxon>Bacillales</taxon>
        <taxon>Listeriaceae</taxon>
        <taxon>Listeria</taxon>
    </lineage>
</organism>
<comment type="catalytic activity">
    <reaction evidence="5">
        <text>cytidine(34) in elongator tRNA(Met) + acetate + ATP = N(4)-acetylcytidine(34) in elongator tRNA(Met) + AMP + diphosphate</text>
        <dbReference type="Rhea" id="RHEA:58144"/>
        <dbReference type="Rhea" id="RHEA-COMP:10693"/>
        <dbReference type="Rhea" id="RHEA-COMP:10694"/>
        <dbReference type="ChEBI" id="CHEBI:30089"/>
        <dbReference type="ChEBI" id="CHEBI:30616"/>
        <dbReference type="ChEBI" id="CHEBI:33019"/>
        <dbReference type="ChEBI" id="CHEBI:74900"/>
        <dbReference type="ChEBI" id="CHEBI:82748"/>
        <dbReference type="ChEBI" id="CHEBI:456215"/>
    </reaction>
</comment>
<keyword evidence="1 5" id="KW-0436">Ligase</keyword>
<comment type="subcellular location">
    <subcellularLocation>
        <location evidence="5">Cytoplasm</location>
    </subcellularLocation>
</comment>
<comment type="caution">
    <text evidence="6">The sequence shown here is derived from an EMBL/GenBank/DDBJ whole genome shotgun (WGS) entry which is preliminary data.</text>
</comment>
<dbReference type="InterPro" id="IPR014729">
    <property type="entry name" value="Rossmann-like_a/b/a_fold"/>
</dbReference>
<feature type="binding site" evidence="5">
    <location>
        <position position="158"/>
    </location>
    <ligand>
        <name>ATP</name>
        <dbReference type="ChEBI" id="CHEBI:30616"/>
    </ligand>
</feature>
<dbReference type="PANTHER" id="PTHR37825:SF1">
    <property type="entry name" value="TRNA(MET) CYTIDINE ACETATE LIGASE"/>
    <property type="match status" value="1"/>
</dbReference>
<dbReference type="SUPFAM" id="SSF52374">
    <property type="entry name" value="Nucleotidylyl transferase"/>
    <property type="match status" value="1"/>
</dbReference>
<dbReference type="GO" id="GO:0016879">
    <property type="term" value="F:ligase activity, forming carbon-nitrogen bonds"/>
    <property type="evidence" value="ECO:0007669"/>
    <property type="project" value="UniProtKB-UniRule"/>
</dbReference>
<evidence type="ECO:0000313" key="7">
    <source>
        <dbReference type="Proteomes" id="UP000257055"/>
    </source>
</evidence>
<dbReference type="NCBIfam" id="NF010191">
    <property type="entry name" value="PRK13670.1"/>
    <property type="match status" value="1"/>
</dbReference>
<dbReference type="GO" id="GO:0006400">
    <property type="term" value="P:tRNA modification"/>
    <property type="evidence" value="ECO:0007669"/>
    <property type="project" value="UniProtKB-UniRule"/>
</dbReference>
<dbReference type="HAMAP" id="MF_01539">
    <property type="entry name" value="TmcAL"/>
    <property type="match status" value="1"/>
</dbReference>
<evidence type="ECO:0000256" key="3">
    <source>
        <dbReference type="ARBA" id="ARBA00022741"/>
    </source>
</evidence>
<gene>
    <name evidence="5" type="primary">tmcAL</name>
    <name evidence="6" type="ORF">UR08_02090</name>
</gene>
<dbReference type="Pfam" id="PF05636">
    <property type="entry name" value="HIGH_NTase1"/>
    <property type="match status" value="1"/>
</dbReference>
<dbReference type="EMBL" id="LARY01000001">
    <property type="protein sequence ID" value="RDX02329.1"/>
    <property type="molecule type" value="Genomic_DNA"/>
</dbReference>
<dbReference type="Gene3D" id="3.40.50.620">
    <property type="entry name" value="HUPs"/>
    <property type="match status" value="1"/>
</dbReference>
<comment type="function">
    <text evidence="5">Catalyzes the formation of N(4)-acetylcytidine (ac(4)C) at the wobble position of elongator tRNA(Met), using acetate and ATP as substrates. First activates an acetate ion to form acetyladenylate (Ac-AMP) and then transfers the acetyl group to tRNA to form ac(4)C34.</text>
</comment>
<dbReference type="GO" id="GO:0005524">
    <property type="term" value="F:ATP binding"/>
    <property type="evidence" value="ECO:0007669"/>
    <property type="project" value="UniProtKB-KW"/>
</dbReference>
<evidence type="ECO:0000256" key="4">
    <source>
        <dbReference type="ARBA" id="ARBA00022840"/>
    </source>
</evidence>
<name>A0A3D8TU43_9LIST</name>
<dbReference type="EC" id="6.3.4.-" evidence="5"/>
<proteinExistence type="inferred from homology"/>
<evidence type="ECO:0000256" key="5">
    <source>
        <dbReference type="HAMAP-Rule" id="MF_01539"/>
    </source>
</evidence>
<feature type="binding site" evidence="5">
    <location>
        <position position="183"/>
    </location>
    <ligand>
        <name>ATP</name>
        <dbReference type="ChEBI" id="CHEBI:30616"/>
    </ligand>
</feature>
<feature type="binding site" evidence="5">
    <location>
        <begin position="7"/>
        <end position="20"/>
    </location>
    <ligand>
        <name>ATP</name>
        <dbReference type="ChEBI" id="CHEBI:30616"/>
    </ligand>
</feature>
<dbReference type="RefSeq" id="WP_115752008.1">
    <property type="nucleotide sequence ID" value="NZ_LARY01000001.1"/>
</dbReference>
<comment type="similarity">
    <text evidence="5">Belongs to the TmcAL family.</text>
</comment>
<accession>A0A3D8TU43</accession>
<dbReference type="Proteomes" id="UP000257055">
    <property type="component" value="Unassembled WGS sequence"/>
</dbReference>